<evidence type="ECO:0000256" key="1">
    <source>
        <dbReference type="ARBA" id="ARBA00004496"/>
    </source>
</evidence>
<dbReference type="Pfam" id="PF00085">
    <property type="entry name" value="Thioredoxin"/>
    <property type="match status" value="1"/>
</dbReference>
<dbReference type="PANTHER" id="PTHR42908">
    <property type="entry name" value="TRANSLATION ELONGATION FACTOR-RELATED"/>
    <property type="match status" value="1"/>
</dbReference>
<dbReference type="SUPFAM" id="SSF52540">
    <property type="entry name" value="P-loop containing nucleoside triphosphate hydrolases"/>
    <property type="match status" value="1"/>
</dbReference>
<dbReference type="CDD" id="cd01885">
    <property type="entry name" value="EF2"/>
    <property type="match status" value="1"/>
</dbReference>
<dbReference type="Gene3D" id="2.40.30.10">
    <property type="entry name" value="Translation factors"/>
    <property type="match status" value="1"/>
</dbReference>
<dbReference type="EMBL" id="CAXAMN010022873">
    <property type="protein sequence ID" value="CAK9073347.1"/>
    <property type="molecule type" value="Genomic_DNA"/>
</dbReference>
<dbReference type="CDD" id="cd16268">
    <property type="entry name" value="EF2_II"/>
    <property type="match status" value="1"/>
</dbReference>
<feature type="domain" description="Tr-type G" evidence="8">
    <location>
        <begin position="398"/>
        <end position="610"/>
    </location>
</feature>
<proteinExistence type="predicted"/>
<dbReference type="CDD" id="cd04096">
    <property type="entry name" value="eEF2_snRNP_like_C"/>
    <property type="match status" value="1"/>
</dbReference>
<evidence type="ECO:0000259" key="8">
    <source>
        <dbReference type="PROSITE" id="PS51722"/>
    </source>
</evidence>
<dbReference type="PANTHER" id="PTHR42908:SF10">
    <property type="entry name" value="EUKARYOTIC TRANSLATION ELONGATION FACTOR 2"/>
    <property type="match status" value="1"/>
</dbReference>
<accession>A0ABP0PBD7</accession>
<dbReference type="InterPro" id="IPR041095">
    <property type="entry name" value="EFG_II"/>
</dbReference>
<dbReference type="InterPro" id="IPR027417">
    <property type="entry name" value="P-loop_NTPase"/>
</dbReference>
<protein>
    <recommendedName>
        <fullName evidence="11">Elongation factor 2</fullName>
    </recommendedName>
</protein>
<dbReference type="PROSITE" id="PS51722">
    <property type="entry name" value="G_TR_2"/>
    <property type="match status" value="1"/>
</dbReference>
<dbReference type="Pfam" id="PF03144">
    <property type="entry name" value="GTP_EFTU_D2"/>
    <property type="match status" value="1"/>
</dbReference>
<dbReference type="InterPro" id="IPR036249">
    <property type="entry name" value="Thioredoxin-like_sf"/>
</dbReference>
<organism evidence="9 10">
    <name type="scientific">Durusdinium trenchii</name>
    <dbReference type="NCBI Taxonomy" id="1381693"/>
    <lineage>
        <taxon>Eukaryota</taxon>
        <taxon>Sar</taxon>
        <taxon>Alveolata</taxon>
        <taxon>Dinophyceae</taxon>
        <taxon>Suessiales</taxon>
        <taxon>Symbiodiniaceae</taxon>
        <taxon>Durusdinium</taxon>
    </lineage>
</organism>
<evidence type="ECO:0000256" key="4">
    <source>
        <dbReference type="ARBA" id="ARBA00022768"/>
    </source>
</evidence>
<evidence type="ECO:0000313" key="10">
    <source>
        <dbReference type="Proteomes" id="UP001642484"/>
    </source>
</evidence>
<evidence type="ECO:0000256" key="3">
    <source>
        <dbReference type="ARBA" id="ARBA00022741"/>
    </source>
</evidence>
<keyword evidence="4" id="KW-0251">Elongation factor</keyword>
<dbReference type="PROSITE" id="PS51352">
    <property type="entry name" value="THIOREDOXIN_2"/>
    <property type="match status" value="1"/>
</dbReference>
<dbReference type="InterPro" id="IPR005517">
    <property type="entry name" value="Transl_elong_EFG/EF2_IV"/>
</dbReference>
<dbReference type="Gene3D" id="3.40.50.300">
    <property type="entry name" value="P-loop containing nucleotide triphosphate hydrolases"/>
    <property type="match status" value="1"/>
</dbReference>
<comment type="subcellular location">
    <subcellularLocation>
        <location evidence="1">Cytoplasm</location>
    </subcellularLocation>
</comment>
<keyword evidence="2" id="KW-0963">Cytoplasm</keyword>
<reference evidence="9 10" key="1">
    <citation type="submission" date="2024-02" db="EMBL/GenBank/DDBJ databases">
        <authorList>
            <person name="Chen Y."/>
            <person name="Shah S."/>
            <person name="Dougan E. K."/>
            <person name="Thang M."/>
            <person name="Chan C."/>
        </authorList>
    </citation>
    <scope>NUCLEOTIDE SEQUENCE [LARGE SCALE GENOMIC DNA]</scope>
</reference>
<dbReference type="SMART" id="SM00838">
    <property type="entry name" value="EFG_C"/>
    <property type="match status" value="1"/>
</dbReference>
<keyword evidence="10" id="KW-1185">Reference proteome</keyword>
<dbReference type="Gene3D" id="3.40.30.10">
    <property type="entry name" value="Glutaredoxin"/>
    <property type="match status" value="1"/>
</dbReference>
<evidence type="ECO:0000256" key="6">
    <source>
        <dbReference type="ARBA" id="ARBA00023134"/>
    </source>
</evidence>
<dbReference type="Pfam" id="PF14492">
    <property type="entry name" value="EFG_III"/>
    <property type="match status" value="1"/>
</dbReference>
<evidence type="ECO:0000259" key="7">
    <source>
        <dbReference type="PROSITE" id="PS51352"/>
    </source>
</evidence>
<dbReference type="SUPFAM" id="SSF50447">
    <property type="entry name" value="Translation proteins"/>
    <property type="match status" value="1"/>
</dbReference>
<dbReference type="InterPro" id="IPR009000">
    <property type="entry name" value="Transl_B-barrel_sf"/>
</dbReference>
<dbReference type="SMART" id="SM00889">
    <property type="entry name" value="EFG_IV"/>
    <property type="match status" value="1"/>
</dbReference>
<name>A0ABP0PBD7_9DINO</name>
<dbReference type="InterPro" id="IPR035647">
    <property type="entry name" value="EFG_III/V"/>
</dbReference>
<dbReference type="NCBIfam" id="TIGR00231">
    <property type="entry name" value="small_GTP"/>
    <property type="match status" value="1"/>
</dbReference>
<keyword evidence="5" id="KW-0648">Protein biosynthesis</keyword>
<dbReference type="InterPro" id="IPR000640">
    <property type="entry name" value="EFG_V-like"/>
</dbReference>
<keyword evidence="6" id="KW-0342">GTP-binding</keyword>
<dbReference type="Pfam" id="PF03764">
    <property type="entry name" value="EFG_IV"/>
    <property type="match status" value="1"/>
</dbReference>
<keyword evidence="3" id="KW-0547">Nucleotide-binding</keyword>
<dbReference type="SUPFAM" id="SSF52833">
    <property type="entry name" value="Thioredoxin-like"/>
    <property type="match status" value="1"/>
</dbReference>
<dbReference type="InterPro" id="IPR014721">
    <property type="entry name" value="Ribsml_uS5_D2-typ_fold_subgr"/>
</dbReference>
<dbReference type="Pfam" id="PF00679">
    <property type="entry name" value="EFG_C"/>
    <property type="match status" value="1"/>
</dbReference>
<comment type="caution">
    <text evidence="9">The sequence shown here is derived from an EMBL/GenBank/DDBJ whole genome shotgun (WGS) entry which is preliminary data.</text>
</comment>
<dbReference type="Gene3D" id="3.30.230.10">
    <property type="match status" value="1"/>
</dbReference>
<dbReference type="InterPro" id="IPR013766">
    <property type="entry name" value="Thioredoxin_domain"/>
</dbReference>
<sequence length="1213" mass="133640">MALVKTISKKTEFDGCLKLEKLVVFYFSASWCQPCHLMAPKYAELANMPEFVNIEFVTVDVDEAEETDLGVDETDSREWQCVKAFIAYAIHFLFCSFGVVNRVRRPVRKRTEEIADAAGIDAVPTFQIFRGDAQAVSVKRSTDLGVGRIGATVLEEVDPSTSSWVTEAVAHARALLGSRPPPQGVPEAAALLTSILLRVPDLWEELAEDTLVAFGNVAPSGDASGCARSRSGGPAFVPGREDLSARTRRLLLSSLAPVVCQGEDKGSLPASLVSLLCLLGEAEADEGRFLAAFRTLRRAQAMAQKDQAGSDRAEAALQGLRAAALQRWHFQMINDVPRGEQYGRAIASAVLQLSQRPPELATPTVPRFSCARVAAGGGSKTMPHFTMEQVRSLMDQTEKIRSLSIIAHVDHGKTTLADSLISRAGIISAKVAGEARFTHGRKDEQERGVTIKSTGVTLCFEHDEDGHSQPYLVNLIDSPGHVDFSSEVTAALRITDGAIVVVDCIEGCAVQTETVLRQALQERVKPCLFVNKVDRCILEMQMDAEDMYLRFRTAIENVNVIIATYNDASMGDLQVRPEAGNVAFGSGLHGWGFGVEHFAKMLSAKTGGNKSRMMEKLWGDWFYHPKKKLWTNVQHPEDCQEPLQRGFCQYIMNPINQLIRAIVDKDSERYEKMMERLGIVLKGEEKTLTGKQLMKHVMQNWINAGDSLVSMIVNLPSPKVAQRYRVENLYDGPMDDDAAMGIRNCNPQGPLMMYVSKMVPADKSRFFAFGRVFSGTVATGQKVRIQGPHYKPGTKEDLHVKAIQRTVIMMGRGSELIQDVPCGNTVALAGVDQYILKSGTITTLEDAHNFTDMKYSVSPVVKVAVKPKDGKDLPKLVEGMKKLSKSDQLVVCSVEESGEHVIAGCGELHVEICLKDLREEFAQCDFTVSDPVVSYRETVTETSSQTCLAKSANKHNRLYFTAEPLDSELVQAIEEGSVGPADPKEAAKILSSKFGWDKQAAQKIWCFGPECEGPNMVVDSTIGAQYLQDIKDSVGSAFQWATKQGPLCEENMRGIRFNLTEVLLHPDKVHRGGGQVMPAVRRCCFASELTAKPTLQEPVFLVEISCPKESLSGIYNCLNLRRGCVFEENQREGTPLVQVKAHLPVSESFGFVSSLRQATSGQAFPQCVFDHWESLPGNCLEKGSKMEELVLSIRKRKNLKLQMPLLSDYLDKL</sequence>
<dbReference type="Gene3D" id="3.30.70.240">
    <property type="match status" value="1"/>
</dbReference>
<dbReference type="CDD" id="cd16261">
    <property type="entry name" value="EF2_snRNP_III"/>
    <property type="match status" value="1"/>
</dbReference>
<evidence type="ECO:0000313" key="9">
    <source>
        <dbReference type="EMBL" id="CAK9073347.1"/>
    </source>
</evidence>
<evidence type="ECO:0008006" key="11">
    <source>
        <dbReference type="Google" id="ProtNLM"/>
    </source>
</evidence>
<dbReference type="SUPFAM" id="SSF54980">
    <property type="entry name" value="EF-G C-terminal domain-like"/>
    <property type="match status" value="2"/>
</dbReference>
<gene>
    <name evidence="9" type="ORF">CCMP2556_LOCUS36107</name>
</gene>
<dbReference type="CDD" id="cd01681">
    <property type="entry name" value="aeEF2_snRNP_like_IV"/>
    <property type="match status" value="1"/>
</dbReference>
<dbReference type="CDD" id="cd02947">
    <property type="entry name" value="TRX_family"/>
    <property type="match status" value="1"/>
</dbReference>
<dbReference type="Pfam" id="PF00009">
    <property type="entry name" value="GTP_EFTU"/>
    <property type="match status" value="1"/>
</dbReference>
<dbReference type="PRINTS" id="PR00315">
    <property type="entry name" value="ELONGATNFCT"/>
</dbReference>
<evidence type="ECO:0000256" key="5">
    <source>
        <dbReference type="ARBA" id="ARBA00022917"/>
    </source>
</evidence>
<dbReference type="Proteomes" id="UP001642484">
    <property type="component" value="Unassembled WGS sequence"/>
</dbReference>
<evidence type="ECO:0000256" key="2">
    <source>
        <dbReference type="ARBA" id="ARBA00022490"/>
    </source>
</evidence>
<dbReference type="SUPFAM" id="SSF54211">
    <property type="entry name" value="Ribosomal protein S5 domain 2-like"/>
    <property type="match status" value="1"/>
</dbReference>
<dbReference type="InterPro" id="IPR004161">
    <property type="entry name" value="EFTu-like_2"/>
</dbReference>
<feature type="domain" description="Thioredoxin" evidence="7">
    <location>
        <begin position="1"/>
        <end position="162"/>
    </location>
</feature>
<dbReference type="Gene3D" id="3.30.70.870">
    <property type="entry name" value="Elongation Factor G (Translational Gtpase), domain 3"/>
    <property type="match status" value="1"/>
</dbReference>
<dbReference type="InterPro" id="IPR000795">
    <property type="entry name" value="T_Tr_GTP-bd_dom"/>
</dbReference>
<dbReference type="InterPro" id="IPR020568">
    <property type="entry name" value="Ribosomal_Su5_D2-typ_SF"/>
</dbReference>
<dbReference type="InterPro" id="IPR005225">
    <property type="entry name" value="Small_GTP-bd"/>
</dbReference>